<feature type="region of interest" description="Disordered" evidence="1">
    <location>
        <begin position="86"/>
        <end position="183"/>
    </location>
</feature>
<dbReference type="Pfam" id="PF00188">
    <property type="entry name" value="CAP"/>
    <property type="match status" value="1"/>
</dbReference>
<dbReference type="PRINTS" id="PR00837">
    <property type="entry name" value="V5TPXLIKE"/>
</dbReference>
<dbReference type="OrthoDB" id="5951601at2759"/>
<feature type="signal peptide" evidence="2">
    <location>
        <begin position="1"/>
        <end position="23"/>
    </location>
</feature>
<dbReference type="InterPro" id="IPR035940">
    <property type="entry name" value="CAP_sf"/>
</dbReference>
<dbReference type="PANTHER" id="PTHR10334">
    <property type="entry name" value="CYSTEINE-RICH SECRETORY PROTEIN-RELATED"/>
    <property type="match status" value="1"/>
</dbReference>
<reference evidence="4" key="1">
    <citation type="submission" date="2021-01" db="UniProtKB">
        <authorList>
            <consortium name="EnsemblMetazoa"/>
        </authorList>
    </citation>
    <scope>IDENTIFICATION</scope>
</reference>
<sequence length="332" mass="37945">MMNNLVCISSLCLLLLLLPITAANEDCQDASPLCKHIASNCDVHVMLAVACQKTCGECSVDGNTNNHLANLNGAVRIVTSTRTVQNGGLTKRQEMKQRQQMQRKARAEKRRLQRIMKRKLRMERRKEQQRRRAEKKRNQMKNKNKQKPKPKTETPPIEPPVKPTPVKPTPKPSSGTGPRDSLLSECFEKHNVYRSRHRMTDPLSWDNALQRSAQLYAEELARTKNFKHSSDLADKGENLYYGYSSGRVTKEGRCTRALDLWYDEIKDYNFSTGTGTPGKMIGHFTQMVWKDSKRIGIGMAISRDQTHIYVVAHYAPKGNYIGQFTQQVQRLK</sequence>
<dbReference type="InterPro" id="IPR003582">
    <property type="entry name" value="ShKT_dom"/>
</dbReference>
<name>A0A7M5X674_9CNID</name>
<dbReference type="EnsemblMetazoa" id="CLYHEMT018074.1">
    <property type="protein sequence ID" value="CLYHEMP018074.1"/>
    <property type="gene ID" value="CLYHEMG018074"/>
</dbReference>
<feature type="domain" description="SCP" evidence="3">
    <location>
        <begin position="181"/>
        <end position="322"/>
    </location>
</feature>
<dbReference type="InterPro" id="IPR014044">
    <property type="entry name" value="CAP_dom"/>
</dbReference>
<feature type="compositionally biased region" description="Basic residues" evidence="1">
    <location>
        <begin position="101"/>
        <end position="149"/>
    </location>
</feature>
<dbReference type="Pfam" id="PF01549">
    <property type="entry name" value="ShK"/>
    <property type="match status" value="1"/>
</dbReference>
<protein>
    <recommendedName>
        <fullName evidence="3">SCP domain-containing protein</fullName>
    </recommendedName>
</protein>
<keyword evidence="2" id="KW-0732">Signal</keyword>
<dbReference type="GO" id="GO:0005576">
    <property type="term" value="C:extracellular region"/>
    <property type="evidence" value="ECO:0007669"/>
    <property type="project" value="InterPro"/>
</dbReference>
<dbReference type="InterPro" id="IPR018244">
    <property type="entry name" value="Allrgn_V5/Tpx1_CS"/>
</dbReference>
<dbReference type="GeneID" id="136824070"/>
<dbReference type="CDD" id="cd05382">
    <property type="entry name" value="CAP_GAPR1-like"/>
    <property type="match status" value="1"/>
</dbReference>
<feature type="compositionally biased region" description="Pro residues" evidence="1">
    <location>
        <begin position="156"/>
        <end position="171"/>
    </location>
</feature>
<dbReference type="SUPFAM" id="SSF55797">
    <property type="entry name" value="PR-1-like"/>
    <property type="match status" value="1"/>
</dbReference>
<dbReference type="SMART" id="SM00198">
    <property type="entry name" value="SCP"/>
    <property type="match status" value="1"/>
</dbReference>
<dbReference type="PROSITE" id="PS01009">
    <property type="entry name" value="CRISP_1"/>
    <property type="match status" value="1"/>
</dbReference>
<evidence type="ECO:0000313" key="5">
    <source>
        <dbReference type="Proteomes" id="UP000594262"/>
    </source>
</evidence>
<keyword evidence="5" id="KW-1185">Reference proteome</keyword>
<dbReference type="RefSeq" id="XP_066936330.1">
    <property type="nucleotide sequence ID" value="XM_067080229.1"/>
</dbReference>
<dbReference type="Gene3D" id="3.40.33.10">
    <property type="entry name" value="CAP"/>
    <property type="match status" value="1"/>
</dbReference>
<evidence type="ECO:0000256" key="2">
    <source>
        <dbReference type="SAM" id="SignalP"/>
    </source>
</evidence>
<evidence type="ECO:0000259" key="3">
    <source>
        <dbReference type="SMART" id="SM00198"/>
    </source>
</evidence>
<dbReference type="AlphaFoldDB" id="A0A7M5X674"/>
<dbReference type="InterPro" id="IPR001283">
    <property type="entry name" value="CRISP-related"/>
</dbReference>
<dbReference type="Proteomes" id="UP000594262">
    <property type="component" value="Unplaced"/>
</dbReference>
<evidence type="ECO:0000256" key="1">
    <source>
        <dbReference type="SAM" id="MobiDB-lite"/>
    </source>
</evidence>
<accession>A0A7M5X674</accession>
<dbReference type="InterPro" id="IPR034113">
    <property type="entry name" value="SCP_GAPR1-like"/>
</dbReference>
<proteinExistence type="predicted"/>
<feature type="chain" id="PRO_5029579438" description="SCP domain-containing protein" evidence="2">
    <location>
        <begin position="24"/>
        <end position="332"/>
    </location>
</feature>
<dbReference type="FunFam" id="3.40.33.10:FF:000010">
    <property type="entry name" value="Predicted protein"/>
    <property type="match status" value="1"/>
</dbReference>
<organism evidence="4 5">
    <name type="scientific">Clytia hemisphaerica</name>
    <dbReference type="NCBI Taxonomy" id="252671"/>
    <lineage>
        <taxon>Eukaryota</taxon>
        <taxon>Metazoa</taxon>
        <taxon>Cnidaria</taxon>
        <taxon>Hydrozoa</taxon>
        <taxon>Hydroidolina</taxon>
        <taxon>Leptothecata</taxon>
        <taxon>Obeliida</taxon>
        <taxon>Clytiidae</taxon>
        <taxon>Clytia</taxon>
    </lineage>
</organism>
<evidence type="ECO:0000313" key="4">
    <source>
        <dbReference type="EnsemblMetazoa" id="CLYHEMP018074.1"/>
    </source>
</evidence>